<proteinExistence type="predicted"/>
<dbReference type="EMBL" id="MU006379">
    <property type="protein sequence ID" value="KAF2844437.1"/>
    <property type="molecule type" value="Genomic_DNA"/>
</dbReference>
<dbReference type="AlphaFoldDB" id="A0A6A7AQ07"/>
<accession>A0A6A7AQ07</accession>
<keyword evidence="1" id="KW-0732">Signal</keyword>
<dbReference type="CDD" id="cd07383">
    <property type="entry name" value="MPP_Dcr2"/>
    <property type="match status" value="1"/>
</dbReference>
<evidence type="ECO:0000313" key="3">
    <source>
        <dbReference type="EMBL" id="KAF2844437.1"/>
    </source>
</evidence>
<dbReference type="PANTHER" id="PTHR32440">
    <property type="entry name" value="PHOSPHATASE DCR2-RELATED-RELATED"/>
    <property type="match status" value="1"/>
</dbReference>
<sequence length="563" mass="61887">MSSLGFASVASVLLAVTRRAFELLGVLQPETATPSTPHITAIVAHPVVTDLTVCFSPIASPSCPPDLRNWHRIDKDLYLYSSNKSAWLYVERVNEEELVAGDLVVIDITVGERPDDPSSGDLWESRPGGIWMLRSKFSGKINQAVTEVDVVFGMDAVDPRPQRTLIRSSLQINARPEIPVAKLSVLHGRAKPSPDTRPTLRVKGDGTFKIVQISDTHMVTGVGLCKDAIDAKAEYLPESEADPLTVDFIGHVLDVENPNLLIYTGDQVHHGILDSQSALFKAVAPAIERSIPFATVFGNHDSEGIHALSRSAQMSLLQDLPYSLSEAGPEQVAGIGNYYIQVLAPDPSQLPVSTLYFLDSHGEIPRKIFSTDYDAIKQSQIDWFKTASQTQRAELEKDHNKNSFYLPMVFQHIPLPEFKDPGLVIRSGHRGEPTEGPSFNSHFYDALAEEGISALGCGHDHANDFCALLPQKTHNSRKTPGPRPGPWLCHAGGSGFGGYGTYGGKPCQRRMRVWEFNTETKSLTTWMRVRYAVNRVDELVLVQDGAVFDPSREEDESGTRVVG</sequence>
<dbReference type="GO" id="GO:0005737">
    <property type="term" value="C:cytoplasm"/>
    <property type="evidence" value="ECO:0007669"/>
    <property type="project" value="TreeGrafter"/>
</dbReference>
<evidence type="ECO:0000259" key="2">
    <source>
        <dbReference type="Pfam" id="PF00149"/>
    </source>
</evidence>
<dbReference type="Gene3D" id="3.60.21.10">
    <property type="match status" value="1"/>
</dbReference>
<name>A0A6A7AQ07_9PLEO</name>
<evidence type="ECO:0000313" key="4">
    <source>
        <dbReference type="Proteomes" id="UP000799423"/>
    </source>
</evidence>
<feature type="signal peptide" evidence="1">
    <location>
        <begin position="1"/>
        <end position="20"/>
    </location>
</feature>
<dbReference type="Proteomes" id="UP000799423">
    <property type="component" value="Unassembled WGS sequence"/>
</dbReference>
<reference evidence="3" key="1">
    <citation type="submission" date="2020-01" db="EMBL/GenBank/DDBJ databases">
        <authorList>
            <consortium name="DOE Joint Genome Institute"/>
            <person name="Haridas S."/>
            <person name="Albert R."/>
            <person name="Binder M."/>
            <person name="Bloem J."/>
            <person name="Labutti K."/>
            <person name="Salamov A."/>
            <person name="Andreopoulos B."/>
            <person name="Baker S.E."/>
            <person name="Barry K."/>
            <person name="Bills G."/>
            <person name="Bluhm B.H."/>
            <person name="Cannon C."/>
            <person name="Castanera R."/>
            <person name="Culley D.E."/>
            <person name="Daum C."/>
            <person name="Ezra D."/>
            <person name="Gonzalez J.B."/>
            <person name="Henrissat B."/>
            <person name="Kuo A."/>
            <person name="Liang C."/>
            <person name="Lipzen A."/>
            <person name="Lutzoni F."/>
            <person name="Magnuson J."/>
            <person name="Mondo S."/>
            <person name="Nolan M."/>
            <person name="Ohm R."/>
            <person name="Pangilinan J."/>
            <person name="Park H.-J."/>
            <person name="Ramirez L."/>
            <person name="Alfaro M."/>
            <person name="Sun H."/>
            <person name="Tritt A."/>
            <person name="Yoshinaga Y."/>
            <person name="Zwiers L.-H."/>
            <person name="Turgeon B.G."/>
            <person name="Goodwin S.B."/>
            <person name="Spatafora J.W."/>
            <person name="Crous P.W."/>
            <person name="Grigoriev I.V."/>
        </authorList>
    </citation>
    <scope>NUCLEOTIDE SEQUENCE</scope>
    <source>
        <strain evidence="3">IPT5</strain>
    </source>
</reference>
<keyword evidence="4" id="KW-1185">Reference proteome</keyword>
<feature type="chain" id="PRO_5025672231" evidence="1">
    <location>
        <begin position="21"/>
        <end position="563"/>
    </location>
</feature>
<feature type="domain" description="Calcineurin-like phosphoesterase" evidence="2">
    <location>
        <begin position="208"/>
        <end position="462"/>
    </location>
</feature>
<protein>
    <submittedName>
        <fullName evidence="3">Metallo-dependent phosphatase</fullName>
    </submittedName>
</protein>
<dbReference type="PANTHER" id="PTHR32440:SF0">
    <property type="entry name" value="PHOSPHATASE DCR2-RELATED"/>
    <property type="match status" value="1"/>
</dbReference>
<dbReference type="GO" id="GO:0004721">
    <property type="term" value="F:phosphoprotein phosphatase activity"/>
    <property type="evidence" value="ECO:0007669"/>
    <property type="project" value="TreeGrafter"/>
</dbReference>
<dbReference type="OrthoDB" id="783096at2759"/>
<dbReference type="InterPro" id="IPR029052">
    <property type="entry name" value="Metallo-depent_PP-like"/>
</dbReference>
<organism evidence="3 4">
    <name type="scientific">Plenodomus tracheiphilus IPT5</name>
    <dbReference type="NCBI Taxonomy" id="1408161"/>
    <lineage>
        <taxon>Eukaryota</taxon>
        <taxon>Fungi</taxon>
        <taxon>Dikarya</taxon>
        <taxon>Ascomycota</taxon>
        <taxon>Pezizomycotina</taxon>
        <taxon>Dothideomycetes</taxon>
        <taxon>Pleosporomycetidae</taxon>
        <taxon>Pleosporales</taxon>
        <taxon>Pleosporineae</taxon>
        <taxon>Leptosphaeriaceae</taxon>
        <taxon>Plenodomus</taxon>
    </lineage>
</organism>
<gene>
    <name evidence="3" type="ORF">T440DRAFT_436454</name>
</gene>
<dbReference type="InterPro" id="IPR004843">
    <property type="entry name" value="Calcineurin-like_PHP"/>
</dbReference>
<dbReference type="SUPFAM" id="SSF56300">
    <property type="entry name" value="Metallo-dependent phosphatases"/>
    <property type="match status" value="1"/>
</dbReference>
<evidence type="ECO:0000256" key="1">
    <source>
        <dbReference type="SAM" id="SignalP"/>
    </source>
</evidence>
<dbReference type="Pfam" id="PF00149">
    <property type="entry name" value="Metallophos"/>
    <property type="match status" value="1"/>
</dbReference>